<evidence type="ECO:0000313" key="7">
    <source>
        <dbReference type="Proteomes" id="UP000242146"/>
    </source>
</evidence>
<dbReference type="Pfam" id="PF00107">
    <property type="entry name" value="ADH_zinc_N"/>
    <property type="match status" value="1"/>
</dbReference>
<dbReference type="InterPro" id="IPR002364">
    <property type="entry name" value="Quin_OxRdtase/zeta-crystal_CS"/>
</dbReference>
<dbReference type="InterPro" id="IPR013149">
    <property type="entry name" value="ADH-like_C"/>
</dbReference>
<feature type="domain" description="Enoyl reductase (ER)" evidence="5">
    <location>
        <begin position="40"/>
        <end position="333"/>
    </location>
</feature>
<dbReference type="EMBL" id="MCGT01000055">
    <property type="protein sequence ID" value="ORX43461.1"/>
    <property type="molecule type" value="Genomic_DNA"/>
</dbReference>
<dbReference type="GO" id="GO:0070402">
    <property type="term" value="F:NADPH binding"/>
    <property type="evidence" value="ECO:0007669"/>
    <property type="project" value="TreeGrafter"/>
</dbReference>
<evidence type="ECO:0000313" key="6">
    <source>
        <dbReference type="EMBL" id="ORX43461.1"/>
    </source>
</evidence>
<dbReference type="GO" id="GO:0005829">
    <property type="term" value="C:cytosol"/>
    <property type="evidence" value="ECO:0007669"/>
    <property type="project" value="TreeGrafter"/>
</dbReference>
<comment type="caution">
    <text evidence="6">The sequence shown here is derived from an EMBL/GenBank/DDBJ whole genome shotgun (WGS) entry which is preliminary data.</text>
</comment>
<evidence type="ECO:0000256" key="3">
    <source>
        <dbReference type="ARBA" id="ARBA00043088"/>
    </source>
</evidence>
<protein>
    <recommendedName>
        <fullName evidence="4">Probable quinone oxidoreductase</fullName>
    </recommendedName>
    <alternativeName>
        <fullName evidence="3">NADPH:quinone reductase</fullName>
    </alternativeName>
</protein>
<dbReference type="Gene3D" id="3.40.50.720">
    <property type="entry name" value="NAD(P)-binding Rossmann-like Domain"/>
    <property type="match status" value="1"/>
</dbReference>
<proteinExistence type="predicted"/>
<dbReference type="GO" id="GO:0003960">
    <property type="term" value="F:quinone reductase (NADPH) activity"/>
    <property type="evidence" value="ECO:0007669"/>
    <property type="project" value="EnsemblFungi"/>
</dbReference>
<dbReference type="SMART" id="SM00829">
    <property type="entry name" value="PKS_ER"/>
    <property type="match status" value="1"/>
</dbReference>
<dbReference type="SUPFAM" id="SSF50129">
    <property type="entry name" value="GroES-like"/>
    <property type="match status" value="1"/>
</dbReference>
<dbReference type="InterPro" id="IPR036291">
    <property type="entry name" value="NAD(P)-bd_dom_sf"/>
</dbReference>
<dbReference type="PROSITE" id="PS01162">
    <property type="entry name" value="QOR_ZETA_CRYSTAL"/>
    <property type="match status" value="1"/>
</dbReference>
<dbReference type="FunFam" id="3.40.50.720:FF:000053">
    <property type="entry name" value="Quinone oxidoreductase 1"/>
    <property type="match status" value="1"/>
</dbReference>
<dbReference type="InterPro" id="IPR020843">
    <property type="entry name" value="ER"/>
</dbReference>
<dbReference type="GO" id="GO:0035925">
    <property type="term" value="F:mRNA 3'-UTR AU-rich region binding"/>
    <property type="evidence" value="ECO:0007669"/>
    <property type="project" value="EnsemblFungi"/>
</dbReference>
<accession>A0A1X2G332</accession>
<evidence type="ECO:0000259" key="5">
    <source>
        <dbReference type="SMART" id="SM00829"/>
    </source>
</evidence>
<dbReference type="SUPFAM" id="SSF51735">
    <property type="entry name" value="NAD(P)-binding Rossmann-fold domains"/>
    <property type="match status" value="1"/>
</dbReference>
<dbReference type="InterPro" id="IPR047618">
    <property type="entry name" value="QOR-like"/>
</dbReference>
<dbReference type="OrthoDB" id="48317at2759"/>
<dbReference type="InterPro" id="IPR011032">
    <property type="entry name" value="GroES-like_sf"/>
</dbReference>
<reference evidence="6 7" key="1">
    <citation type="submission" date="2016-07" db="EMBL/GenBank/DDBJ databases">
        <title>Pervasive Adenine N6-methylation of Active Genes in Fungi.</title>
        <authorList>
            <consortium name="DOE Joint Genome Institute"/>
            <person name="Mondo S.J."/>
            <person name="Dannebaum R.O."/>
            <person name="Kuo R.C."/>
            <person name="Labutti K."/>
            <person name="Haridas S."/>
            <person name="Kuo A."/>
            <person name="Salamov A."/>
            <person name="Ahrendt S.R."/>
            <person name="Lipzen A."/>
            <person name="Sullivan W."/>
            <person name="Andreopoulos W.B."/>
            <person name="Clum A."/>
            <person name="Lindquist E."/>
            <person name="Daum C."/>
            <person name="Ramamoorthy G.K."/>
            <person name="Gryganskyi A."/>
            <person name="Culley D."/>
            <person name="Magnuson J.K."/>
            <person name="James T.Y."/>
            <person name="O'Malley M.A."/>
            <person name="Stajich J.E."/>
            <person name="Spatafora J.W."/>
            <person name="Visel A."/>
            <person name="Grigoriev I.V."/>
        </authorList>
    </citation>
    <scope>NUCLEOTIDE SEQUENCE [LARGE SCALE GENOMIC DNA]</scope>
    <source>
        <strain evidence="6 7">NRRL 3301</strain>
    </source>
</reference>
<evidence type="ECO:0000256" key="1">
    <source>
        <dbReference type="ARBA" id="ARBA00022857"/>
    </source>
</evidence>
<evidence type="ECO:0000256" key="2">
    <source>
        <dbReference type="ARBA" id="ARBA00023002"/>
    </source>
</evidence>
<dbReference type="GO" id="GO:0008270">
    <property type="term" value="F:zinc ion binding"/>
    <property type="evidence" value="ECO:0007669"/>
    <property type="project" value="InterPro"/>
</dbReference>
<dbReference type="CDD" id="cd05286">
    <property type="entry name" value="QOR2"/>
    <property type="match status" value="1"/>
</dbReference>
<organism evidence="6 7">
    <name type="scientific">Hesseltinella vesiculosa</name>
    <dbReference type="NCBI Taxonomy" id="101127"/>
    <lineage>
        <taxon>Eukaryota</taxon>
        <taxon>Fungi</taxon>
        <taxon>Fungi incertae sedis</taxon>
        <taxon>Mucoromycota</taxon>
        <taxon>Mucoromycotina</taxon>
        <taxon>Mucoromycetes</taxon>
        <taxon>Mucorales</taxon>
        <taxon>Cunninghamellaceae</taxon>
        <taxon>Hesseltinella</taxon>
    </lineage>
</organism>
<keyword evidence="1" id="KW-0521">NADP</keyword>
<keyword evidence="7" id="KW-1185">Reference proteome</keyword>
<dbReference type="STRING" id="101127.A0A1X2G332"/>
<dbReference type="AlphaFoldDB" id="A0A1X2G332"/>
<dbReference type="PANTHER" id="PTHR48106:SF13">
    <property type="entry name" value="QUINONE OXIDOREDUCTASE-RELATED"/>
    <property type="match status" value="1"/>
</dbReference>
<dbReference type="GO" id="GO:0032440">
    <property type="term" value="F:2-alkenal reductase [NAD(P)H] activity"/>
    <property type="evidence" value="ECO:0007669"/>
    <property type="project" value="EnsemblFungi"/>
</dbReference>
<gene>
    <name evidence="6" type="ORF">DM01DRAFT_1329653</name>
</gene>
<name>A0A1X2G332_9FUNG</name>
<keyword evidence="2" id="KW-0560">Oxidoreductase</keyword>
<dbReference type="Gene3D" id="3.90.180.10">
    <property type="entry name" value="Medium-chain alcohol dehydrogenases, catalytic domain"/>
    <property type="match status" value="1"/>
</dbReference>
<evidence type="ECO:0000256" key="4">
    <source>
        <dbReference type="ARBA" id="ARBA00070796"/>
    </source>
</evidence>
<sequence length="335" mass="36251">MLRSFLTKQVHFGLYNTSTILQRTMSTVPTMKAVVVKENGGRDKLIYEDVPRPSATLGNVVIKNQFIGKTLSCSFFLSSGEVVELGEGVTDFKIGDRVVHMGGNGYAEFSEVSATSVEKITHDVSYETAAAGALQGLTALTMVKSGYPVAKDDYILVHAAAGGVGLLLCQLGKHLGAKVIGTASTDEKCQLAKENGATYTINSKTEDIVARVNEITGGLGCHAVLDGVGKATFEVSMQCARRLGTMISFGNASGAVDPISIAILAQKNLKLMRPTLYNYMATREESRYWYDELFKLVEQGVLKFHVHKVYDLKDAAQAQQDLEGRITTGKLLLRP</sequence>
<dbReference type="GO" id="GO:0034599">
    <property type="term" value="P:cellular response to oxidative stress"/>
    <property type="evidence" value="ECO:0007669"/>
    <property type="project" value="EnsemblFungi"/>
</dbReference>
<dbReference type="PANTHER" id="PTHR48106">
    <property type="entry name" value="QUINONE OXIDOREDUCTASE PIG3-RELATED"/>
    <property type="match status" value="1"/>
</dbReference>
<dbReference type="Proteomes" id="UP000242146">
    <property type="component" value="Unassembled WGS sequence"/>
</dbReference>